<protein>
    <submittedName>
        <fullName evidence="1">Class I SAM-dependent methyltransferase</fullName>
    </submittedName>
</protein>
<dbReference type="SUPFAM" id="SSF53335">
    <property type="entry name" value="S-adenosyl-L-methionine-dependent methyltransferases"/>
    <property type="match status" value="1"/>
</dbReference>
<dbReference type="AlphaFoldDB" id="A0A6L3ZCZ7"/>
<keyword evidence="2" id="KW-1185">Reference proteome</keyword>
<sequence length="228" mass="25880">MLKKSILNSLAKWKAKLKPDPYSGQDTKQRFETIFAQNDWKDAESISGPGSNSEQTKEVISTVENVIETYGISSLLDVPCGDFGWMSKVDLKGARYTGGDIVDELIETNKVRYADRKEVQFEAIDLITDTLPKADLLLVRDCLVHLHSDLIHSALNNIKRSGIRYVLMTTFTERKYNTDIHTGDWRPLNLQIEPFNLPPPLAIFNENCTENNGAYRDKCLALWDVKTL</sequence>
<keyword evidence="1" id="KW-0489">Methyltransferase</keyword>
<organism evidence="1 2">
    <name type="scientific">Phaeocystidibacter marisrubri</name>
    <dbReference type="NCBI Taxonomy" id="1577780"/>
    <lineage>
        <taxon>Bacteria</taxon>
        <taxon>Pseudomonadati</taxon>
        <taxon>Bacteroidota</taxon>
        <taxon>Flavobacteriia</taxon>
        <taxon>Flavobacteriales</taxon>
        <taxon>Phaeocystidibacteraceae</taxon>
        <taxon>Phaeocystidibacter</taxon>
    </lineage>
</organism>
<dbReference type="GO" id="GO:0032259">
    <property type="term" value="P:methylation"/>
    <property type="evidence" value="ECO:0007669"/>
    <property type="project" value="UniProtKB-KW"/>
</dbReference>
<evidence type="ECO:0000313" key="2">
    <source>
        <dbReference type="Proteomes" id="UP000484164"/>
    </source>
</evidence>
<evidence type="ECO:0000313" key="1">
    <source>
        <dbReference type="EMBL" id="KAB2815095.1"/>
    </source>
</evidence>
<gene>
    <name evidence="1" type="ORF">F8C82_13415</name>
</gene>
<keyword evidence="1" id="KW-0808">Transferase</keyword>
<proteinExistence type="predicted"/>
<dbReference type="RefSeq" id="WP_151694133.1">
    <property type="nucleotide sequence ID" value="NZ_BMGX01000001.1"/>
</dbReference>
<comment type="caution">
    <text evidence="1">The sequence shown here is derived from an EMBL/GenBank/DDBJ whole genome shotgun (WGS) entry which is preliminary data.</text>
</comment>
<name>A0A6L3ZCZ7_9FLAO</name>
<dbReference type="GO" id="GO:0008168">
    <property type="term" value="F:methyltransferase activity"/>
    <property type="evidence" value="ECO:0007669"/>
    <property type="project" value="UniProtKB-KW"/>
</dbReference>
<dbReference type="Gene3D" id="3.40.50.150">
    <property type="entry name" value="Vaccinia Virus protein VP39"/>
    <property type="match status" value="1"/>
</dbReference>
<accession>A0A6L3ZCZ7</accession>
<dbReference type="EMBL" id="WBVQ01000003">
    <property type="protein sequence ID" value="KAB2815095.1"/>
    <property type="molecule type" value="Genomic_DNA"/>
</dbReference>
<dbReference type="Proteomes" id="UP000484164">
    <property type="component" value="Unassembled WGS sequence"/>
</dbReference>
<reference evidence="1 2" key="1">
    <citation type="submission" date="2019-10" db="EMBL/GenBank/DDBJ databases">
        <title>Genome sequence of Phaeocystidibacter marisrubri JCM30614 (type strain).</title>
        <authorList>
            <person name="Bowman J.P."/>
        </authorList>
    </citation>
    <scope>NUCLEOTIDE SEQUENCE [LARGE SCALE GENOMIC DNA]</scope>
    <source>
        <strain evidence="1 2">JCM 30614</strain>
    </source>
</reference>
<dbReference type="InterPro" id="IPR029063">
    <property type="entry name" value="SAM-dependent_MTases_sf"/>
</dbReference>
<dbReference type="OrthoDB" id="20930at2"/>